<accession>A0A0P0RA38</accession>
<gene>
    <name evidence="1" type="ORF">K788_0004500</name>
</gene>
<evidence type="ECO:0000313" key="1">
    <source>
        <dbReference type="EMBL" id="ALL65248.1"/>
    </source>
</evidence>
<proteinExistence type="predicted"/>
<dbReference type="EMBL" id="CP012746">
    <property type="protein sequence ID" value="ALL65248.1"/>
    <property type="molecule type" value="Genomic_DNA"/>
</dbReference>
<protein>
    <submittedName>
        <fullName evidence="1">Uncharacterized protein</fullName>
    </submittedName>
</protein>
<organism evidence="1 2">
    <name type="scientific">Paraburkholderia caribensis MBA4</name>
    <dbReference type="NCBI Taxonomy" id="1323664"/>
    <lineage>
        <taxon>Bacteria</taxon>
        <taxon>Pseudomonadati</taxon>
        <taxon>Pseudomonadota</taxon>
        <taxon>Betaproteobacteria</taxon>
        <taxon>Burkholderiales</taxon>
        <taxon>Burkholderiaceae</taxon>
        <taxon>Paraburkholderia</taxon>
    </lineage>
</organism>
<name>A0A0P0RA38_9BURK</name>
<reference evidence="1 2" key="1">
    <citation type="journal article" date="2014" name="Genome Announc.">
        <title>Draft Genome Sequence of the Haloacid-Degrading Burkholderia caribensis Strain MBA4.</title>
        <authorList>
            <person name="Pan Y."/>
            <person name="Kong K.F."/>
            <person name="Tsang J.S."/>
        </authorList>
    </citation>
    <scope>NUCLEOTIDE SEQUENCE [LARGE SCALE GENOMIC DNA]</scope>
    <source>
        <strain evidence="1 2">MBA4</strain>
    </source>
</reference>
<dbReference type="KEGG" id="bcai:K788_0004500"/>
<dbReference type="AlphaFoldDB" id="A0A0P0RA38"/>
<evidence type="ECO:0000313" key="2">
    <source>
        <dbReference type="Proteomes" id="UP000019146"/>
    </source>
</evidence>
<dbReference type="Proteomes" id="UP000019146">
    <property type="component" value="Chromosome 1"/>
</dbReference>
<sequence length="45" mass="5116">MWAALALAMTGKIYAPHAWRPGLFTSLFPRDFKYRNDASGMNNLN</sequence>